<feature type="compositionally biased region" description="Basic and acidic residues" evidence="3">
    <location>
        <begin position="193"/>
        <end position="203"/>
    </location>
</feature>
<evidence type="ECO:0000256" key="1">
    <source>
        <dbReference type="ARBA" id="ARBA00022723"/>
    </source>
</evidence>
<name>A0ABR2IND9_9EUKA</name>
<keyword evidence="1" id="KW-0479">Metal-binding</keyword>
<feature type="region of interest" description="Disordered" evidence="3">
    <location>
        <begin position="532"/>
        <end position="555"/>
    </location>
</feature>
<evidence type="ECO:0000259" key="4">
    <source>
        <dbReference type="PROSITE" id="PS50004"/>
    </source>
</evidence>
<dbReference type="PROSITE" id="PS50004">
    <property type="entry name" value="C2"/>
    <property type="match status" value="1"/>
</dbReference>
<comment type="caution">
    <text evidence="5">The sequence shown here is derived from an EMBL/GenBank/DDBJ whole genome shotgun (WGS) entry which is preliminary data.</text>
</comment>
<keyword evidence="6" id="KW-1185">Reference proteome</keyword>
<feature type="region of interest" description="Disordered" evidence="3">
    <location>
        <begin position="145"/>
        <end position="168"/>
    </location>
</feature>
<dbReference type="SMART" id="SM00239">
    <property type="entry name" value="C2"/>
    <property type="match status" value="1"/>
</dbReference>
<feature type="region of interest" description="Disordered" evidence="3">
    <location>
        <begin position="180"/>
        <end position="210"/>
    </location>
</feature>
<dbReference type="CDD" id="cd00030">
    <property type="entry name" value="C2"/>
    <property type="match status" value="1"/>
</dbReference>
<reference evidence="5 6" key="1">
    <citation type="submission" date="2024-04" db="EMBL/GenBank/DDBJ databases">
        <title>Tritrichomonas musculus Genome.</title>
        <authorList>
            <person name="Alves-Ferreira E."/>
            <person name="Grigg M."/>
            <person name="Lorenzi H."/>
            <person name="Galac M."/>
        </authorList>
    </citation>
    <scope>NUCLEOTIDE SEQUENCE [LARGE SCALE GENOMIC DNA]</scope>
    <source>
        <strain evidence="5 6">EAF2021</strain>
    </source>
</reference>
<dbReference type="PANTHER" id="PTHR45911:SF4">
    <property type="entry name" value="MULTIPLE C2 AND TRANSMEMBRANE DOMAIN-CONTAINING PROTEIN"/>
    <property type="match status" value="1"/>
</dbReference>
<feature type="compositionally biased region" description="Low complexity" evidence="3">
    <location>
        <begin position="180"/>
        <end position="192"/>
    </location>
</feature>
<dbReference type="Gene3D" id="2.60.40.150">
    <property type="entry name" value="C2 domain"/>
    <property type="match status" value="1"/>
</dbReference>
<feature type="compositionally biased region" description="Low complexity" evidence="3">
    <location>
        <begin position="231"/>
        <end position="265"/>
    </location>
</feature>
<protein>
    <recommendedName>
        <fullName evidence="4">C2 domain-containing protein</fullName>
    </recommendedName>
</protein>
<accession>A0ABR2IND9</accession>
<evidence type="ECO:0000256" key="2">
    <source>
        <dbReference type="ARBA" id="ARBA00022837"/>
    </source>
</evidence>
<evidence type="ECO:0000313" key="6">
    <source>
        <dbReference type="Proteomes" id="UP001470230"/>
    </source>
</evidence>
<dbReference type="EMBL" id="JAPFFF010000015">
    <property type="protein sequence ID" value="KAK8866503.1"/>
    <property type="molecule type" value="Genomic_DNA"/>
</dbReference>
<dbReference type="Proteomes" id="UP001470230">
    <property type="component" value="Unassembled WGS sequence"/>
</dbReference>
<feature type="domain" description="C2" evidence="4">
    <location>
        <begin position="373"/>
        <end position="493"/>
    </location>
</feature>
<dbReference type="SUPFAM" id="SSF49562">
    <property type="entry name" value="C2 domain (Calcium/lipid-binding domain, CaLB)"/>
    <property type="match status" value="1"/>
</dbReference>
<keyword evidence="2" id="KW-0106">Calcium</keyword>
<proteinExistence type="predicted"/>
<organism evidence="5 6">
    <name type="scientific">Tritrichomonas musculus</name>
    <dbReference type="NCBI Taxonomy" id="1915356"/>
    <lineage>
        <taxon>Eukaryota</taxon>
        <taxon>Metamonada</taxon>
        <taxon>Parabasalia</taxon>
        <taxon>Tritrichomonadida</taxon>
        <taxon>Tritrichomonadidae</taxon>
        <taxon>Tritrichomonas</taxon>
    </lineage>
</organism>
<feature type="region of interest" description="Disordered" evidence="3">
    <location>
        <begin position="231"/>
        <end position="273"/>
    </location>
</feature>
<dbReference type="PANTHER" id="PTHR45911">
    <property type="entry name" value="C2 DOMAIN-CONTAINING PROTEIN"/>
    <property type="match status" value="1"/>
</dbReference>
<dbReference type="InterPro" id="IPR000008">
    <property type="entry name" value="C2_dom"/>
</dbReference>
<sequence length="555" mass="64395">MNTSNLEISQEVFRRMNESGQTNYLKSLFLNLSAEKIVQNMDKLDSNKNFSLLFPRKTDPHFDQEELERCHIANNIVFLFLQKHKMKITSNTAFLEFSSKYISNKNEQDLKTTLNCPKSESLIQSLIKFHINNLSNDYNSNEYSSTKYNSNNYNSNKYNSNNYSSNNYKNNTSYNIEYNSNTNTVDTVNSNDTNRKITKKNDSSKSNSTNISKSTIISTISTIRKKITTKNNITNDNNNNDNNNNNTNSKNKNSNLNIYINNYNSPRSKSVNKIKTKKKIEKLERGIKSPKNNCVTIKWDMSKSGSGNTSYVYNSYNCNTYDHSDSGNGQYYDSICYDSEETLRNEMKMINISKGAVRKVDLLRPNFNFKHSKLEELLEIKRQNLSSKMFLFQVTVTIIEAKDLSIIDFLSSLDPFCTIQLANDKTYKTKVIENTKSPVWNNYFQCEFETLDADTCLKAEIYDSDPLGTDKKLSSLQIYLFDVMDDLTIDKWFEMDSDTIFKLRPQLHLKINVDLKEKHTIINNPEDLASQNSYDYDLNSDDDDHHQPNDNKLWF</sequence>
<dbReference type="InterPro" id="IPR035892">
    <property type="entry name" value="C2_domain_sf"/>
</dbReference>
<evidence type="ECO:0000256" key="3">
    <source>
        <dbReference type="SAM" id="MobiDB-lite"/>
    </source>
</evidence>
<dbReference type="Pfam" id="PF00168">
    <property type="entry name" value="C2"/>
    <property type="match status" value="1"/>
</dbReference>
<evidence type="ECO:0000313" key="5">
    <source>
        <dbReference type="EMBL" id="KAK8866503.1"/>
    </source>
</evidence>
<gene>
    <name evidence="5" type="ORF">M9Y10_009467</name>
</gene>